<feature type="transmembrane region" description="Helical" evidence="6">
    <location>
        <begin position="222"/>
        <end position="246"/>
    </location>
</feature>
<proteinExistence type="predicted"/>
<evidence type="ECO:0000256" key="3">
    <source>
        <dbReference type="ARBA" id="ARBA00022692"/>
    </source>
</evidence>
<dbReference type="InterPro" id="IPR001851">
    <property type="entry name" value="ABC_transp_permease"/>
</dbReference>
<feature type="transmembrane region" description="Helical" evidence="6">
    <location>
        <begin position="296"/>
        <end position="322"/>
    </location>
</feature>
<dbReference type="PANTHER" id="PTHR30482:SF17">
    <property type="entry name" value="ABC TRANSPORTER ATP-BINDING PROTEIN"/>
    <property type="match status" value="1"/>
</dbReference>
<evidence type="ECO:0000313" key="7">
    <source>
        <dbReference type="EMBL" id="CUA90684.1"/>
    </source>
</evidence>
<feature type="transmembrane region" description="Helical" evidence="6">
    <location>
        <begin position="124"/>
        <end position="144"/>
    </location>
</feature>
<dbReference type="InterPro" id="IPR043428">
    <property type="entry name" value="LivM-like"/>
</dbReference>
<reference evidence="7 8" key="1">
    <citation type="submission" date="2015-08" db="EMBL/GenBank/DDBJ databases">
        <authorList>
            <person name="Varghese N."/>
        </authorList>
    </citation>
    <scope>NUCLEOTIDE SEQUENCE [LARGE SCALE GENOMIC DNA]</scope>
    <source>
        <strain evidence="7 8">DSM 18167</strain>
    </source>
</reference>
<accession>A0ABM9U945</accession>
<evidence type="ECO:0000256" key="5">
    <source>
        <dbReference type="ARBA" id="ARBA00023136"/>
    </source>
</evidence>
<dbReference type="Proteomes" id="UP000182178">
    <property type="component" value="Unassembled WGS sequence"/>
</dbReference>
<feature type="transmembrane region" description="Helical" evidence="6">
    <location>
        <begin position="173"/>
        <end position="201"/>
    </location>
</feature>
<name>A0ABM9U945_9HYPH</name>
<gene>
    <name evidence="7" type="ORF">Ga0061061_11470</name>
</gene>
<protein>
    <submittedName>
        <fullName evidence="7">Amino acid/amide ABC transporter membrane protein 2, HAAT family (TC 3.A.1.4.-)</fullName>
    </submittedName>
</protein>
<evidence type="ECO:0000256" key="2">
    <source>
        <dbReference type="ARBA" id="ARBA00022475"/>
    </source>
</evidence>
<dbReference type="RefSeq" id="WP_055460861.1">
    <property type="nucleotide sequence ID" value="NZ_CYHC01000014.1"/>
</dbReference>
<comment type="caution">
    <text evidence="7">The sequence shown here is derived from an EMBL/GenBank/DDBJ whole genome shotgun (WGS) entry which is preliminary data.</text>
</comment>
<feature type="transmembrane region" description="Helical" evidence="6">
    <location>
        <begin position="258"/>
        <end position="284"/>
    </location>
</feature>
<feature type="transmembrane region" description="Helical" evidence="6">
    <location>
        <begin position="42"/>
        <end position="64"/>
    </location>
</feature>
<dbReference type="CDD" id="cd06581">
    <property type="entry name" value="TM_PBP1_LivM_like"/>
    <property type="match status" value="1"/>
</dbReference>
<sequence length="330" mass="35418">MTVADVIVQRRSKPFVALRLWSVLALMIAAFAAAPFLGMPQFVQALVIEILVFSLLALSLNVLLGYTGLVSFGHAAFFGIAGYAIGIIAIHISTDILVTFPLAVLVAALCAVPIGWLSIRLSGFYFLMITFAFAQMVFVAAFRWKPVTGGSDGMIVPGATLFGAPILGSRESFYFFVLAVFTVCAALLYAIVVSRFGRTLVGIRESTPRMRALGYNVRRYKLAAFVVGATFGGVAGVLNSLFNLFIAPESAHWTQSALVLVMVLIGGAGYFVGPIIGATIVLLLQHWLSSYTEYWGLVLGILFIVLITGAREGIAGLVMQGWNHLRGKGP</sequence>
<dbReference type="Pfam" id="PF02653">
    <property type="entry name" value="BPD_transp_2"/>
    <property type="match status" value="1"/>
</dbReference>
<feature type="transmembrane region" description="Helical" evidence="6">
    <location>
        <begin position="98"/>
        <end position="117"/>
    </location>
</feature>
<organism evidence="7 8">
    <name type="scientific">Chelatococcus sambhunathii</name>
    <dbReference type="NCBI Taxonomy" id="363953"/>
    <lineage>
        <taxon>Bacteria</taxon>
        <taxon>Pseudomonadati</taxon>
        <taxon>Pseudomonadota</taxon>
        <taxon>Alphaproteobacteria</taxon>
        <taxon>Hyphomicrobiales</taxon>
        <taxon>Chelatococcaceae</taxon>
        <taxon>Chelatococcus</taxon>
    </lineage>
</organism>
<keyword evidence="4 6" id="KW-1133">Transmembrane helix</keyword>
<evidence type="ECO:0000256" key="6">
    <source>
        <dbReference type="SAM" id="Phobius"/>
    </source>
</evidence>
<keyword evidence="5 6" id="KW-0472">Membrane</keyword>
<evidence type="ECO:0000256" key="4">
    <source>
        <dbReference type="ARBA" id="ARBA00022989"/>
    </source>
</evidence>
<evidence type="ECO:0000256" key="1">
    <source>
        <dbReference type="ARBA" id="ARBA00004651"/>
    </source>
</evidence>
<comment type="subcellular location">
    <subcellularLocation>
        <location evidence="1">Cell membrane</location>
        <topology evidence="1">Multi-pass membrane protein</topology>
    </subcellularLocation>
</comment>
<keyword evidence="3 6" id="KW-0812">Transmembrane</keyword>
<dbReference type="PANTHER" id="PTHR30482">
    <property type="entry name" value="HIGH-AFFINITY BRANCHED-CHAIN AMINO ACID TRANSPORT SYSTEM PERMEASE"/>
    <property type="match status" value="1"/>
</dbReference>
<feature type="transmembrane region" description="Helical" evidence="6">
    <location>
        <begin position="71"/>
        <end position="92"/>
    </location>
</feature>
<dbReference type="EMBL" id="CYHC01000014">
    <property type="protein sequence ID" value="CUA90684.1"/>
    <property type="molecule type" value="Genomic_DNA"/>
</dbReference>
<feature type="transmembrane region" description="Helical" evidence="6">
    <location>
        <begin position="16"/>
        <end position="36"/>
    </location>
</feature>
<keyword evidence="2" id="KW-1003">Cell membrane</keyword>
<evidence type="ECO:0000313" key="8">
    <source>
        <dbReference type="Proteomes" id="UP000182178"/>
    </source>
</evidence>
<keyword evidence="8" id="KW-1185">Reference proteome</keyword>